<dbReference type="Gene3D" id="1.10.10.200">
    <property type="match status" value="1"/>
</dbReference>
<evidence type="ECO:0000256" key="2">
    <source>
        <dbReference type="ARBA" id="ARBA00022695"/>
    </source>
</evidence>
<evidence type="ECO:0000256" key="6">
    <source>
        <dbReference type="ARBA" id="ARBA00022801"/>
    </source>
</evidence>
<dbReference type="PROSITE" id="PS50876">
    <property type="entry name" value="ZF_INTEGRASE"/>
    <property type="match status" value="1"/>
</dbReference>
<dbReference type="OrthoDB" id="9381447at2759"/>
<evidence type="ECO:0000256" key="3">
    <source>
        <dbReference type="ARBA" id="ARBA00022722"/>
    </source>
</evidence>
<dbReference type="AlphaFoldDB" id="A0A7K8KJ13"/>
<gene>
    <name evidence="10" type="primary">Ervk6_1</name>
    <name evidence="10" type="ORF">LOPRUF_R15505</name>
</gene>
<keyword evidence="1" id="KW-0808">Transferase</keyword>
<keyword evidence="8" id="KW-0862">Zinc</keyword>
<keyword evidence="7" id="KW-0695">RNA-directed DNA polymerase</keyword>
<protein>
    <submittedName>
        <fullName evidence="10">POK6 protein</fullName>
    </submittedName>
</protein>
<feature type="domain" description="Integrase-type" evidence="9">
    <location>
        <begin position="8"/>
        <end position="49"/>
    </location>
</feature>
<evidence type="ECO:0000256" key="1">
    <source>
        <dbReference type="ARBA" id="ARBA00022679"/>
    </source>
</evidence>
<dbReference type="EMBL" id="VWYV01003060">
    <property type="protein sequence ID" value="NXE17057.1"/>
    <property type="molecule type" value="Genomic_DNA"/>
</dbReference>
<dbReference type="GO" id="GO:0004519">
    <property type="term" value="F:endonuclease activity"/>
    <property type="evidence" value="ECO:0007669"/>
    <property type="project" value="UniProtKB-KW"/>
</dbReference>
<evidence type="ECO:0000256" key="4">
    <source>
        <dbReference type="ARBA" id="ARBA00022723"/>
    </source>
</evidence>
<evidence type="ECO:0000313" key="10">
    <source>
        <dbReference type="EMBL" id="NXE17057.1"/>
    </source>
</evidence>
<keyword evidence="11" id="KW-1185">Reference proteome</keyword>
<dbReference type="GO" id="GO:0008270">
    <property type="term" value="F:zinc ion binding"/>
    <property type="evidence" value="ECO:0007669"/>
    <property type="project" value="UniProtKB-KW"/>
</dbReference>
<keyword evidence="5" id="KW-0255">Endonuclease</keyword>
<dbReference type="GO" id="GO:0003964">
    <property type="term" value="F:RNA-directed DNA polymerase activity"/>
    <property type="evidence" value="ECO:0007669"/>
    <property type="project" value="UniProtKB-KW"/>
</dbReference>
<dbReference type="InterPro" id="IPR003308">
    <property type="entry name" value="Integrase_Zn-bd_dom_N"/>
</dbReference>
<keyword evidence="4" id="KW-0479">Metal-binding</keyword>
<dbReference type="Proteomes" id="UP000533896">
    <property type="component" value="Unassembled WGS sequence"/>
</dbReference>
<dbReference type="GO" id="GO:0016787">
    <property type="term" value="F:hydrolase activity"/>
    <property type="evidence" value="ECO:0007669"/>
    <property type="project" value="UniProtKB-KW"/>
</dbReference>
<reference evidence="10 11" key="1">
    <citation type="submission" date="2019-09" db="EMBL/GenBank/DDBJ databases">
        <title>Bird 10,000 Genomes (B10K) Project - Family phase.</title>
        <authorList>
            <person name="Zhang G."/>
        </authorList>
    </citation>
    <scope>NUCLEOTIDE SEQUENCE [LARGE SCALE GENOMIC DNA]</scope>
    <source>
        <strain evidence="10">B10K-CU-031-23</strain>
    </source>
</reference>
<keyword evidence="8" id="KW-0863">Zinc-finger</keyword>
<evidence type="ECO:0000313" key="11">
    <source>
        <dbReference type="Proteomes" id="UP000533896"/>
    </source>
</evidence>
<dbReference type="SUPFAM" id="SSF46919">
    <property type="entry name" value="N-terminal Zn binding domain of HIV integrase"/>
    <property type="match status" value="1"/>
</dbReference>
<proteinExistence type="predicted"/>
<dbReference type="PANTHER" id="PTHR41694:SF3">
    <property type="entry name" value="RNA-DIRECTED DNA POLYMERASE-RELATED"/>
    <property type="match status" value="1"/>
</dbReference>
<dbReference type="PANTHER" id="PTHR41694">
    <property type="entry name" value="ENDOGENOUS RETROVIRUS GROUP K MEMBER POL PROTEIN"/>
    <property type="match status" value="1"/>
</dbReference>
<sequence>TNAALVPNTLMQAKLSHEFYHQNSTALQRQFKLTREQARAIARSCNTIMPPLYGVNPRGLCSQELWQSDTT</sequence>
<keyword evidence="6" id="KW-0378">Hydrolase</keyword>
<keyword evidence="2" id="KW-0548">Nucleotidyltransferase</keyword>
<accession>A0A7K8KJ13</accession>
<feature type="non-terminal residue" evidence="10">
    <location>
        <position position="1"/>
    </location>
</feature>
<evidence type="ECO:0000256" key="8">
    <source>
        <dbReference type="PROSITE-ProRule" id="PRU00450"/>
    </source>
</evidence>
<keyword evidence="3" id="KW-0540">Nuclease</keyword>
<dbReference type="Pfam" id="PF02022">
    <property type="entry name" value="Integrase_Zn"/>
    <property type="match status" value="1"/>
</dbReference>
<evidence type="ECO:0000256" key="7">
    <source>
        <dbReference type="ARBA" id="ARBA00022918"/>
    </source>
</evidence>
<comment type="caution">
    <text evidence="10">The sequence shown here is derived from an EMBL/GenBank/DDBJ whole genome shotgun (WGS) entry which is preliminary data.</text>
</comment>
<evidence type="ECO:0000256" key="5">
    <source>
        <dbReference type="ARBA" id="ARBA00022759"/>
    </source>
</evidence>
<feature type="non-terminal residue" evidence="10">
    <location>
        <position position="71"/>
    </location>
</feature>
<dbReference type="GO" id="GO:0035613">
    <property type="term" value="F:RNA stem-loop binding"/>
    <property type="evidence" value="ECO:0007669"/>
    <property type="project" value="TreeGrafter"/>
</dbReference>
<name>A0A7K8KJ13_9AVES</name>
<organism evidence="10 11">
    <name type="scientific">Lophotis ruficrista</name>
    <dbReference type="NCBI Taxonomy" id="172689"/>
    <lineage>
        <taxon>Eukaryota</taxon>
        <taxon>Metazoa</taxon>
        <taxon>Chordata</taxon>
        <taxon>Craniata</taxon>
        <taxon>Vertebrata</taxon>
        <taxon>Euteleostomi</taxon>
        <taxon>Archelosauria</taxon>
        <taxon>Archosauria</taxon>
        <taxon>Dinosauria</taxon>
        <taxon>Saurischia</taxon>
        <taxon>Theropoda</taxon>
        <taxon>Coelurosauria</taxon>
        <taxon>Aves</taxon>
        <taxon>Neognathae</taxon>
        <taxon>Neoaves</taxon>
        <taxon>Otidimorphae</taxon>
        <taxon>Otidiformes</taxon>
        <taxon>Otididae</taxon>
        <taxon>Lophotis</taxon>
    </lineage>
</organism>
<evidence type="ECO:0000259" key="9">
    <source>
        <dbReference type="PROSITE" id="PS50876"/>
    </source>
</evidence>
<dbReference type="InterPro" id="IPR017856">
    <property type="entry name" value="Integrase-like_N"/>
</dbReference>